<name>A0A9X2EHA5_9SPHN</name>
<dbReference type="NCBIfam" id="TIGR01244">
    <property type="entry name" value="TIGR01244 family sulfur transferase"/>
    <property type="match status" value="1"/>
</dbReference>
<keyword evidence="2" id="KW-0808">Transferase</keyword>
<sequence length="138" mass="14810">MILKKVELDTNFHVGTQAELSDIEALKAAGFEMIINNRPDGEVDGQPTSGEIAAAAEAAGLDYAHVPITHGISPSDVKAEIEALEKAGARKTYAFCRSGTRSTMLWALAHHEQGRDIDELRAKAEAAGYSLTPINHLL</sequence>
<dbReference type="GO" id="GO:0016740">
    <property type="term" value="F:transferase activity"/>
    <property type="evidence" value="ECO:0007669"/>
    <property type="project" value="UniProtKB-KW"/>
</dbReference>
<gene>
    <name evidence="2" type="ORF">NDO55_09310</name>
</gene>
<dbReference type="SUPFAM" id="SSF52799">
    <property type="entry name" value="(Phosphotyrosine protein) phosphatases II"/>
    <property type="match status" value="1"/>
</dbReference>
<dbReference type="EMBL" id="JAMSHT010000001">
    <property type="protein sequence ID" value="MCM8558018.1"/>
    <property type="molecule type" value="Genomic_DNA"/>
</dbReference>
<evidence type="ECO:0000259" key="1">
    <source>
        <dbReference type="Pfam" id="PF04273"/>
    </source>
</evidence>
<feature type="domain" description="Beta-lactamase hydrolase-like protein phosphatase-like" evidence="1">
    <location>
        <begin position="10"/>
        <end position="110"/>
    </location>
</feature>
<organism evidence="2 3">
    <name type="scientific">Sphingomicrobium sediminis</name>
    <dbReference type="NCBI Taxonomy" id="2950949"/>
    <lineage>
        <taxon>Bacteria</taxon>
        <taxon>Pseudomonadati</taxon>
        <taxon>Pseudomonadota</taxon>
        <taxon>Alphaproteobacteria</taxon>
        <taxon>Sphingomonadales</taxon>
        <taxon>Sphingomonadaceae</taxon>
        <taxon>Sphingomicrobium</taxon>
    </lineage>
</organism>
<dbReference type="InterPro" id="IPR029021">
    <property type="entry name" value="Prot-tyrosine_phosphatase-like"/>
</dbReference>
<dbReference type="RefSeq" id="WP_252114593.1">
    <property type="nucleotide sequence ID" value="NZ_JAMSHT010000001.1"/>
</dbReference>
<dbReference type="Proteomes" id="UP001155128">
    <property type="component" value="Unassembled WGS sequence"/>
</dbReference>
<protein>
    <submittedName>
        <fullName evidence="2">TIGR01244 family sulfur transferase</fullName>
    </submittedName>
</protein>
<evidence type="ECO:0000313" key="3">
    <source>
        <dbReference type="Proteomes" id="UP001155128"/>
    </source>
</evidence>
<dbReference type="GO" id="GO:0016787">
    <property type="term" value="F:hydrolase activity"/>
    <property type="evidence" value="ECO:0007669"/>
    <property type="project" value="InterPro"/>
</dbReference>
<dbReference type="AlphaFoldDB" id="A0A9X2EHA5"/>
<reference evidence="2" key="1">
    <citation type="submission" date="2022-06" db="EMBL/GenBank/DDBJ databases">
        <title>Sphingomicrobium sedimins sp. nov., a marine bacterium isolated from tidal flat.</title>
        <authorList>
            <person name="Kim C.-H."/>
            <person name="Yoo Y."/>
            <person name="Kim J.-J."/>
        </authorList>
    </citation>
    <scope>NUCLEOTIDE SEQUENCE</scope>
    <source>
        <strain evidence="2">GRR-S6-50</strain>
    </source>
</reference>
<keyword evidence="3" id="KW-1185">Reference proteome</keyword>
<evidence type="ECO:0000313" key="2">
    <source>
        <dbReference type="EMBL" id="MCM8558018.1"/>
    </source>
</evidence>
<dbReference type="InterPro" id="IPR005939">
    <property type="entry name" value="BLH_phosphatase-like"/>
</dbReference>
<dbReference type="Gene3D" id="3.90.190.10">
    <property type="entry name" value="Protein tyrosine phosphatase superfamily"/>
    <property type="match status" value="1"/>
</dbReference>
<proteinExistence type="predicted"/>
<accession>A0A9X2EHA5</accession>
<comment type="caution">
    <text evidence="2">The sequence shown here is derived from an EMBL/GenBank/DDBJ whole genome shotgun (WGS) entry which is preliminary data.</text>
</comment>
<dbReference type="Pfam" id="PF04273">
    <property type="entry name" value="BLH_phosphatase"/>
    <property type="match status" value="1"/>
</dbReference>